<evidence type="ECO:0000313" key="12">
    <source>
        <dbReference type="EMBL" id="GAA0618477.1"/>
    </source>
</evidence>
<evidence type="ECO:0000256" key="7">
    <source>
        <dbReference type="ARBA" id="ARBA00022989"/>
    </source>
</evidence>
<evidence type="ECO:0000256" key="11">
    <source>
        <dbReference type="SAM" id="MobiDB-lite"/>
    </source>
</evidence>
<feature type="transmembrane region" description="Helical" evidence="9">
    <location>
        <begin position="48"/>
        <end position="74"/>
    </location>
</feature>
<dbReference type="HAMAP" id="MF_00161">
    <property type="entry name" value="LspA"/>
    <property type="match status" value="1"/>
</dbReference>
<keyword evidence="3 9" id="KW-0645">Protease</keyword>
<keyword evidence="13" id="KW-1185">Reference proteome</keyword>
<keyword evidence="6 9" id="KW-0378">Hydrolase</keyword>
<keyword evidence="4 9" id="KW-0812">Transmembrane</keyword>
<dbReference type="RefSeq" id="WP_344604395.1">
    <property type="nucleotide sequence ID" value="NZ_BAAAHE010000015.1"/>
</dbReference>
<dbReference type="EMBL" id="BAAAHE010000015">
    <property type="protein sequence ID" value="GAA0618477.1"/>
    <property type="molecule type" value="Genomic_DNA"/>
</dbReference>
<organism evidence="12 13">
    <name type="scientific">Sporichthya brevicatena</name>
    <dbReference type="NCBI Taxonomy" id="171442"/>
    <lineage>
        <taxon>Bacteria</taxon>
        <taxon>Bacillati</taxon>
        <taxon>Actinomycetota</taxon>
        <taxon>Actinomycetes</taxon>
        <taxon>Sporichthyales</taxon>
        <taxon>Sporichthyaceae</taxon>
        <taxon>Sporichthya</taxon>
    </lineage>
</organism>
<reference evidence="12 13" key="1">
    <citation type="journal article" date="2019" name="Int. J. Syst. Evol. Microbiol.">
        <title>The Global Catalogue of Microorganisms (GCM) 10K type strain sequencing project: providing services to taxonomists for standard genome sequencing and annotation.</title>
        <authorList>
            <consortium name="The Broad Institute Genomics Platform"/>
            <consortium name="The Broad Institute Genome Sequencing Center for Infectious Disease"/>
            <person name="Wu L."/>
            <person name="Ma J."/>
        </authorList>
    </citation>
    <scope>NUCLEOTIDE SEQUENCE [LARGE SCALE GENOMIC DNA]</scope>
    <source>
        <strain evidence="12 13">JCM 10671</strain>
    </source>
</reference>
<evidence type="ECO:0000256" key="8">
    <source>
        <dbReference type="ARBA" id="ARBA00023136"/>
    </source>
</evidence>
<dbReference type="EC" id="3.4.23.36" evidence="9"/>
<feature type="transmembrane region" description="Helical" evidence="9">
    <location>
        <begin position="167"/>
        <end position="191"/>
    </location>
</feature>
<dbReference type="InterPro" id="IPR001872">
    <property type="entry name" value="Peptidase_A8"/>
</dbReference>
<keyword evidence="8 9" id="KW-0472">Membrane</keyword>
<evidence type="ECO:0000313" key="13">
    <source>
        <dbReference type="Proteomes" id="UP001500957"/>
    </source>
</evidence>
<comment type="caution">
    <text evidence="12">The sequence shown here is derived from an EMBL/GenBank/DDBJ whole genome shotgun (WGS) entry which is preliminary data.</text>
</comment>
<evidence type="ECO:0000256" key="4">
    <source>
        <dbReference type="ARBA" id="ARBA00022692"/>
    </source>
</evidence>
<comment type="function">
    <text evidence="9">This protein specifically catalyzes the removal of signal peptides from prolipoproteins.</text>
</comment>
<evidence type="ECO:0000256" key="3">
    <source>
        <dbReference type="ARBA" id="ARBA00022670"/>
    </source>
</evidence>
<dbReference type="PANTHER" id="PTHR33695">
    <property type="entry name" value="LIPOPROTEIN SIGNAL PEPTIDASE"/>
    <property type="match status" value="1"/>
</dbReference>
<keyword evidence="7 9" id="KW-1133">Transmembrane helix</keyword>
<keyword evidence="5 9" id="KW-0064">Aspartyl protease</keyword>
<evidence type="ECO:0000256" key="6">
    <source>
        <dbReference type="ARBA" id="ARBA00022801"/>
    </source>
</evidence>
<feature type="active site" evidence="9">
    <location>
        <position position="163"/>
    </location>
</feature>
<comment type="subcellular location">
    <subcellularLocation>
        <location evidence="9">Cell membrane</location>
        <topology evidence="9">Multi-pass membrane protein</topology>
    </subcellularLocation>
</comment>
<dbReference type="PANTHER" id="PTHR33695:SF1">
    <property type="entry name" value="LIPOPROTEIN SIGNAL PEPTIDASE"/>
    <property type="match status" value="1"/>
</dbReference>
<name>A0ABN1GSR9_9ACTN</name>
<dbReference type="PRINTS" id="PR00781">
    <property type="entry name" value="LIPOSIGPTASE"/>
</dbReference>
<keyword evidence="2 9" id="KW-1003">Cell membrane</keyword>
<dbReference type="PROSITE" id="PS00855">
    <property type="entry name" value="SPASE_II"/>
    <property type="match status" value="1"/>
</dbReference>
<evidence type="ECO:0000256" key="1">
    <source>
        <dbReference type="ARBA" id="ARBA00006139"/>
    </source>
</evidence>
<feature type="transmembrane region" description="Helical" evidence="9">
    <location>
        <begin position="131"/>
        <end position="147"/>
    </location>
</feature>
<gene>
    <name evidence="9 12" type="primary">lspA</name>
    <name evidence="12" type="ORF">GCM10009547_21020</name>
</gene>
<comment type="similarity">
    <text evidence="1 9 10">Belongs to the peptidase A8 family.</text>
</comment>
<feature type="active site" evidence="9">
    <location>
        <position position="177"/>
    </location>
</feature>
<dbReference type="Pfam" id="PF01252">
    <property type="entry name" value="Peptidase_A8"/>
    <property type="match status" value="1"/>
</dbReference>
<accession>A0ABN1GSR9</accession>
<evidence type="ECO:0000256" key="9">
    <source>
        <dbReference type="HAMAP-Rule" id="MF_00161"/>
    </source>
</evidence>
<dbReference type="Proteomes" id="UP001500957">
    <property type="component" value="Unassembled WGS sequence"/>
</dbReference>
<proteinExistence type="inferred from homology"/>
<evidence type="ECO:0000256" key="5">
    <source>
        <dbReference type="ARBA" id="ARBA00022750"/>
    </source>
</evidence>
<feature type="region of interest" description="Disordered" evidence="11">
    <location>
        <begin position="1"/>
        <end position="26"/>
    </location>
</feature>
<comment type="catalytic activity">
    <reaction evidence="9">
        <text>Release of signal peptides from bacterial membrane prolipoproteins. Hydrolyzes -Xaa-Yaa-Zaa-|-(S,diacylglyceryl)Cys-, in which Xaa is hydrophobic (preferably Leu), and Yaa (Ala or Ser) and Zaa (Gly or Ala) have small, neutral side chains.</text>
        <dbReference type="EC" id="3.4.23.36"/>
    </reaction>
</comment>
<evidence type="ECO:0000256" key="2">
    <source>
        <dbReference type="ARBA" id="ARBA00022475"/>
    </source>
</evidence>
<sequence>MSETALDPGPVRDLLAPSPRVTEPAAPTRARHAAPVYLPPAAIRRSRLALFGGVAAAVYLVDLATKIAIVAFLTEDDPVEIGGTGVSLRLIRNPGAAFGVGVDVTAVFTVITVCVVGAVLTSSRRLGSRPWALTLGLLLGGALGNLTDRLARSPGFLSGHVVDFVEIPGWPIFNVADLSICVAGGLMVALACRNVPLDGRRCRRY</sequence>
<feature type="transmembrane region" description="Helical" evidence="9">
    <location>
        <begin position="94"/>
        <end position="119"/>
    </location>
</feature>
<comment type="pathway">
    <text evidence="9">Protein modification; lipoprotein biosynthesis (signal peptide cleavage).</text>
</comment>
<evidence type="ECO:0000256" key="10">
    <source>
        <dbReference type="RuleBase" id="RU004181"/>
    </source>
</evidence>
<protein>
    <recommendedName>
        <fullName evidence="9">Lipoprotein signal peptidase</fullName>
        <ecNumber evidence="9">3.4.23.36</ecNumber>
    </recommendedName>
    <alternativeName>
        <fullName evidence="9">Prolipoprotein signal peptidase</fullName>
    </alternativeName>
    <alternativeName>
        <fullName evidence="9">Signal peptidase II</fullName>
        <shortName evidence="9">SPase II</shortName>
    </alternativeName>
</protein>